<name>A0A834EPT3_9CHIR</name>
<evidence type="ECO:0000313" key="3">
    <source>
        <dbReference type="Proteomes" id="UP000664940"/>
    </source>
</evidence>
<dbReference type="AlphaFoldDB" id="A0A834EPT3"/>
<feature type="transmembrane region" description="Helical" evidence="1">
    <location>
        <begin position="24"/>
        <end position="43"/>
    </location>
</feature>
<gene>
    <name evidence="2" type="ORF">HJG60_009696</name>
</gene>
<dbReference type="Proteomes" id="UP000664940">
    <property type="component" value="Unassembled WGS sequence"/>
</dbReference>
<evidence type="ECO:0000313" key="2">
    <source>
        <dbReference type="EMBL" id="KAF6125171.1"/>
    </source>
</evidence>
<keyword evidence="1" id="KW-1133">Transmembrane helix</keyword>
<reference evidence="2 3" key="1">
    <citation type="journal article" date="2020" name="Nature">
        <title>Six reference-quality genomes reveal evolution of bat adaptations.</title>
        <authorList>
            <person name="Jebb D."/>
            <person name="Huang Z."/>
            <person name="Pippel M."/>
            <person name="Hughes G.M."/>
            <person name="Lavrichenko K."/>
            <person name="Devanna P."/>
            <person name="Winkler S."/>
            <person name="Jermiin L.S."/>
            <person name="Skirmuntt E.C."/>
            <person name="Katzourakis A."/>
            <person name="Burkitt-Gray L."/>
            <person name="Ray D.A."/>
            <person name="Sullivan K.A.M."/>
            <person name="Roscito J.G."/>
            <person name="Kirilenko B.M."/>
            <person name="Davalos L.M."/>
            <person name="Corthals A.P."/>
            <person name="Power M.L."/>
            <person name="Jones G."/>
            <person name="Ransome R.D."/>
            <person name="Dechmann D.K.N."/>
            <person name="Locatelli A.G."/>
            <person name="Puechmaille S.J."/>
            <person name="Fedrigo O."/>
            <person name="Jarvis E.D."/>
            <person name="Hiller M."/>
            <person name="Vernes S.C."/>
            <person name="Myers E.W."/>
            <person name="Teeling E.C."/>
        </authorList>
    </citation>
    <scope>NUCLEOTIDE SEQUENCE [LARGE SCALE GENOMIC DNA]</scope>
    <source>
        <strain evidence="2">Bat1K_MPI-CBG_1</strain>
    </source>
</reference>
<protein>
    <submittedName>
        <fullName evidence="2">Uncharacterized protein</fullName>
    </submittedName>
</protein>
<comment type="caution">
    <text evidence="2">The sequence shown here is derived from an EMBL/GenBank/DDBJ whole genome shotgun (WGS) entry which is preliminary data.</text>
</comment>
<evidence type="ECO:0000256" key="1">
    <source>
        <dbReference type="SAM" id="Phobius"/>
    </source>
</evidence>
<keyword evidence="1" id="KW-0472">Membrane</keyword>
<proteinExistence type="predicted"/>
<feature type="transmembrane region" description="Helical" evidence="1">
    <location>
        <begin position="102"/>
        <end position="124"/>
    </location>
</feature>
<accession>A0A834EPT3</accession>
<organism evidence="2 3">
    <name type="scientific">Phyllostomus discolor</name>
    <name type="common">pale spear-nosed bat</name>
    <dbReference type="NCBI Taxonomy" id="89673"/>
    <lineage>
        <taxon>Eukaryota</taxon>
        <taxon>Metazoa</taxon>
        <taxon>Chordata</taxon>
        <taxon>Craniata</taxon>
        <taxon>Vertebrata</taxon>
        <taxon>Euteleostomi</taxon>
        <taxon>Mammalia</taxon>
        <taxon>Eutheria</taxon>
        <taxon>Laurasiatheria</taxon>
        <taxon>Chiroptera</taxon>
        <taxon>Yangochiroptera</taxon>
        <taxon>Phyllostomidae</taxon>
        <taxon>Phyllostominae</taxon>
        <taxon>Phyllostomus</taxon>
    </lineage>
</organism>
<sequence length="140" mass="15929">MAAAPFYIPTNSAQRFLHIIATHYFFRIYIYFFFFFNILFTYFQGEGKGERREKHPCVVASLMPSTGDLAHNPGMCPDWDSNQQTFGSQTGAQSTEPHQPGVFFTFLILAILTDTVFICISLMISDVENLFTCLLIICMS</sequence>
<dbReference type="EMBL" id="JABVXQ010000002">
    <property type="protein sequence ID" value="KAF6125171.1"/>
    <property type="molecule type" value="Genomic_DNA"/>
</dbReference>
<keyword evidence="1" id="KW-0812">Transmembrane</keyword>